<dbReference type="GO" id="GO:0030544">
    <property type="term" value="F:Hsp70 protein binding"/>
    <property type="evidence" value="ECO:0007669"/>
    <property type="project" value="TreeGrafter"/>
</dbReference>
<evidence type="ECO:0000313" key="7">
    <source>
        <dbReference type="Proteomes" id="UP001221757"/>
    </source>
</evidence>
<dbReference type="GO" id="GO:0005829">
    <property type="term" value="C:cytosol"/>
    <property type="evidence" value="ECO:0007669"/>
    <property type="project" value="TreeGrafter"/>
</dbReference>
<gene>
    <name evidence="6" type="ORF">B0H17DRAFT_1012618</name>
</gene>
<evidence type="ECO:0000256" key="1">
    <source>
        <dbReference type="ARBA" id="ARBA00022737"/>
    </source>
</evidence>
<dbReference type="Gene3D" id="1.25.40.10">
    <property type="entry name" value="Tetratricopeptide repeat domain"/>
    <property type="match status" value="1"/>
</dbReference>
<feature type="repeat" description="TPR" evidence="4">
    <location>
        <begin position="59"/>
        <end position="92"/>
    </location>
</feature>
<proteinExistence type="inferred from homology"/>
<keyword evidence="2 4" id="KW-0802">TPR repeat</keyword>
<organism evidence="6 7">
    <name type="scientific">Mycena rosella</name>
    <name type="common">Pink bonnet</name>
    <name type="synonym">Agaricus rosellus</name>
    <dbReference type="NCBI Taxonomy" id="1033263"/>
    <lineage>
        <taxon>Eukaryota</taxon>
        <taxon>Fungi</taxon>
        <taxon>Dikarya</taxon>
        <taxon>Basidiomycota</taxon>
        <taxon>Agaricomycotina</taxon>
        <taxon>Agaricomycetes</taxon>
        <taxon>Agaricomycetidae</taxon>
        <taxon>Agaricales</taxon>
        <taxon>Marasmiineae</taxon>
        <taxon>Mycenaceae</taxon>
        <taxon>Mycena</taxon>
    </lineage>
</organism>
<dbReference type="InterPro" id="IPR019734">
    <property type="entry name" value="TPR_rpt"/>
</dbReference>
<keyword evidence="7" id="KW-1185">Reference proteome</keyword>
<name>A0AAD7DFM4_MYCRO</name>
<dbReference type="CDD" id="cd21377">
    <property type="entry name" value="CTWD_Cns1-like"/>
    <property type="match status" value="1"/>
</dbReference>
<sequence>MAAAEIGPQPPPKLSLEQRLAEFDNVPLFMKSLPEEDADDPMIAALQNLAHEGTPDEIAQNFKEQGNDYFKGKRFREALGFYTQGIDAKPTDVILQEALLCNRAACNLELKNNGSVLRDCSKALTLNPKSSKAFYRSALALVALERPEEALDCCDRCLTFDPDNKGVLAVRLRSQQMKSAQEKKEKDKSEKLQQVKEAKYKLNVAFRERNLIAIPKKDGTQNPFAPHFDPEDPTQSTMIIPVFFLYPQHATSDVIPEFVEDTPFAAHLSTMFPPQAAPPSWDGKGEYVDGQLVVYAMTHRKRLLKVGKKMTLRDVCTAAKGKDGESRDGLEVKDGCLTFVVLPKGDVEKKWVDEYKSTRDS</sequence>
<dbReference type="GO" id="GO:0051879">
    <property type="term" value="F:Hsp90 protein binding"/>
    <property type="evidence" value="ECO:0007669"/>
    <property type="project" value="InterPro"/>
</dbReference>
<evidence type="ECO:0000256" key="3">
    <source>
        <dbReference type="ARBA" id="ARBA00023602"/>
    </source>
</evidence>
<dbReference type="SMART" id="SM00028">
    <property type="entry name" value="TPR"/>
    <property type="match status" value="3"/>
</dbReference>
<dbReference type="EMBL" id="JARKIE010000079">
    <property type="protein sequence ID" value="KAJ7688401.1"/>
    <property type="molecule type" value="Genomic_DNA"/>
</dbReference>
<dbReference type="Pfam" id="PF18972">
    <property type="entry name" value="Wheel"/>
    <property type="match status" value="1"/>
</dbReference>
<keyword evidence="1" id="KW-0677">Repeat</keyword>
<comment type="similarity">
    <text evidence="3">Belongs to the TTC4 family.</text>
</comment>
<dbReference type="GO" id="GO:0005634">
    <property type="term" value="C:nucleus"/>
    <property type="evidence" value="ECO:0007669"/>
    <property type="project" value="TreeGrafter"/>
</dbReference>
<evidence type="ECO:0000256" key="2">
    <source>
        <dbReference type="ARBA" id="ARBA00022803"/>
    </source>
</evidence>
<feature type="domain" description="Cns1/TTC4 wheel" evidence="5">
    <location>
        <begin position="230"/>
        <end position="355"/>
    </location>
</feature>
<dbReference type="Proteomes" id="UP001221757">
    <property type="component" value="Unassembled WGS sequence"/>
</dbReference>
<evidence type="ECO:0000259" key="5">
    <source>
        <dbReference type="Pfam" id="PF18972"/>
    </source>
</evidence>
<dbReference type="InterPro" id="IPR011990">
    <property type="entry name" value="TPR-like_helical_dom_sf"/>
</dbReference>
<protein>
    <recommendedName>
        <fullName evidence="5">Cns1/TTC4 wheel domain-containing protein</fullName>
    </recommendedName>
</protein>
<evidence type="ECO:0000313" key="6">
    <source>
        <dbReference type="EMBL" id="KAJ7688401.1"/>
    </source>
</evidence>
<evidence type="ECO:0000256" key="4">
    <source>
        <dbReference type="PROSITE-ProRule" id="PRU00339"/>
    </source>
</evidence>
<reference evidence="6" key="1">
    <citation type="submission" date="2023-03" db="EMBL/GenBank/DDBJ databases">
        <title>Massive genome expansion in bonnet fungi (Mycena s.s.) driven by repeated elements and novel gene families across ecological guilds.</title>
        <authorList>
            <consortium name="Lawrence Berkeley National Laboratory"/>
            <person name="Harder C.B."/>
            <person name="Miyauchi S."/>
            <person name="Viragh M."/>
            <person name="Kuo A."/>
            <person name="Thoen E."/>
            <person name="Andreopoulos B."/>
            <person name="Lu D."/>
            <person name="Skrede I."/>
            <person name="Drula E."/>
            <person name="Henrissat B."/>
            <person name="Morin E."/>
            <person name="Kohler A."/>
            <person name="Barry K."/>
            <person name="LaButti K."/>
            <person name="Morin E."/>
            <person name="Salamov A."/>
            <person name="Lipzen A."/>
            <person name="Mereny Z."/>
            <person name="Hegedus B."/>
            <person name="Baldrian P."/>
            <person name="Stursova M."/>
            <person name="Weitz H."/>
            <person name="Taylor A."/>
            <person name="Grigoriev I.V."/>
            <person name="Nagy L.G."/>
            <person name="Martin F."/>
            <person name="Kauserud H."/>
        </authorList>
    </citation>
    <scope>NUCLEOTIDE SEQUENCE</scope>
    <source>
        <strain evidence="6">CBHHK067</strain>
    </source>
</reference>
<dbReference type="AlphaFoldDB" id="A0AAD7DFM4"/>
<comment type="caution">
    <text evidence="6">The sequence shown here is derived from an EMBL/GenBank/DDBJ whole genome shotgun (WGS) entry which is preliminary data.</text>
</comment>
<dbReference type="InterPro" id="IPR044059">
    <property type="entry name" value="Csn1/TTC4_wheel"/>
</dbReference>
<dbReference type="GO" id="GO:0006457">
    <property type="term" value="P:protein folding"/>
    <property type="evidence" value="ECO:0007669"/>
    <property type="project" value="TreeGrafter"/>
</dbReference>
<dbReference type="SUPFAM" id="SSF48452">
    <property type="entry name" value="TPR-like"/>
    <property type="match status" value="1"/>
</dbReference>
<dbReference type="PROSITE" id="PS50005">
    <property type="entry name" value="TPR"/>
    <property type="match status" value="1"/>
</dbReference>
<dbReference type="PANTHER" id="PTHR46035:SF1">
    <property type="entry name" value="TETRATRICOPEPTIDE REPEAT PROTEIN 4"/>
    <property type="match status" value="1"/>
</dbReference>
<accession>A0AAD7DFM4</accession>
<dbReference type="PANTHER" id="PTHR46035">
    <property type="entry name" value="TETRATRICOPEPTIDE REPEAT PROTEIN 4"/>
    <property type="match status" value="1"/>
</dbReference>